<protein>
    <submittedName>
        <fullName evidence="1">Uncharacterized protein</fullName>
    </submittedName>
</protein>
<reference evidence="1 2" key="1">
    <citation type="submission" date="2016-10" db="EMBL/GenBank/DDBJ databases">
        <authorList>
            <person name="de Groot N.N."/>
        </authorList>
    </citation>
    <scope>NUCLEOTIDE SEQUENCE [LARGE SCALE GENOMIC DNA]</scope>
    <source>
        <strain evidence="1 2">Nm22</strain>
    </source>
</reference>
<dbReference type="RefSeq" id="WP_090634943.1">
    <property type="nucleotide sequence ID" value="NZ_FOCP01000051.1"/>
</dbReference>
<dbReference type="OrthoDB" id="9135870at2"/>
<accession>A0A1H8J3R0</accession>
<dbReference type="STRING" id="917.SAMN05216326_12723"/>
<proteinExistence type="predicted"/>
<sequence>MQTISDRVDDYLLQERMISNMLDTTIALAQAVAATVLYAGYAELQAHVDASPVPQITADTELNDSEWALIRPLFVLYMERETATHLEATRGLGVEPFGRSSSEVGQEIMQYEMELPKKAFVREVITV</sequence>
<organism evidence="1 2">
    <name type="scientific">Nitrosomonas marina</name>
    <dbReference type="NCBI Taxonomy" id="917"/>
    <lineage>
        <taxon>Bacteria</taxon>
        <taxon>Pseudomonadati</taxon>
        <taxon>Pseudomonadota</taxon>
        <taxon>Betaproteobacteria</taxon>
        <taxon>Nitrosomonadales</taxon>
        <taxon>Nitrosomonadaceae</taxon>
        <taxon>Nitrosomonas</taxon>
    </lineage>
</organism>
<evidence type="ECO:0000313" key="1">
    <source>
        <dbReference type="EMBL" id="SEN74837.1"/>
    </source>
</evidence>
<dbReference type="Proteomes" id="UP000199459">
    <property type="component" value="Unassembled WGS sequence"/>
</dbReference>
<name>A0A1H8J3R0_9PROT</name>
<evidence type="ECO:0000313" key="2">
    <source>
        <dbReference type="Proteomes" id="UP000199459"/>
    </source>
</evidence>
<gene>
    <name evidence="1" type="ORF">SAMN05216325_1511</name>
</gene>
<dbReference type="EMBL" id="FOCP01000051">
    <property type="protein sequence ID" value="SEN74837.1"/>
    <property type="molecule type" value="Genomic_DNA"/>
</dbReference>
<dbReference type="AlphaFoldDB" id="A0A1H8J3R0"/>